<gene>
    <name evidence="1" type="ORF">UFOPK3164_00095</name>
    <name evidence="2" type="ORF">UFOPK3427_01111</name>
    <name evidence="3" type="ORF">UFOPK4112_01449</name>
</gene>
<sequence>MELAAAPTDVILSLRGQRDLRPRIDPGLAGGLRSWLEDDLAECASHLDPNEPLFLSPRAMTHEALSSVPPLSALARGALVSALCTQRLSLGEVNHPMDDALSALEADPAHAELVDTVHGLDPDEFARLSSEVAAHDTVLARHLSRVPSSWLPRSNVRLSVPLVGGRVVLGTVVNVVLGAPSVNVASICLLHVTTSSLEETTAAMLSVVALIETLRSGAQPLRVASLSTATGEVAICDVNDHVLTQGVELVVRAVRARGAGQ</sequence>
<reference evidence="2" key="1">
    <citation type="submission" date="2020-05" db="EMBL/GenBank/DDBJ databases">
        <authorList>
            <person name="Chiriac C."/>
            <person name="Salcher M."/>
            <person name="Ghai R."/>
            <person name="Kavagutti S V."/>
        </authorList>
    </citation>
    <scope>NUCLEOTIDE SEQUENCE</scope>
</reference>
<evidence type="ECO:0000313" key="3">
    <source>
        <dbReference type="EMBL" id="CAB5029006.1"/>
    </source>
</evidence>
<dbReference type="EMBL" id="CAFBPM010000016">
    <property type="protein sequence ID" value="CAB5029006.1"/>
    <property type="molecule type" value="Genomic_DNA"/>
</dbReference>
<evidence type="ECO:0000313" key="2">
    <source>
        <dbReference type="EMBL" id="CAB4875687.1"/>
    </source>
</evidence>
<name>A0A6J7DY68_9ZZZZ</name>
<dbReference type="AlphaFoldDB" id="A0A6J7DY68"/>
<protein>
    <submittedName>
        <fullName evidence="2">Unannotated protein</fullName>
    </submittedName>
</protein>
<dbReference type="EMBL" id="CAFBLT010000001">
    <property type="protein sequence ID" value="CAB4875687.1"/>
    <property type="molecule type" value="Genomic_DNA"/>
</dbReference>
<accession>A0A6J7DY68</accession>
<organism evidence="2">
    <name type="scientific">freshwater metagenome</name>
    <dbReference type="NCBI Taxonomy" id="449393"/>
    <lineage>
        <taxon>unclassified sequences</taxon>
        <taxon>metagenomes</taxon>
        <taxon>ecological metagenomes</taxon>
    </lineage>
</organism>
<proteinExistence type="predicted"/>
<evidence type="ECO:0000313" key="1">
    <source>
        <dbReference type="EMBL" id="CAB4816429.1"/>
    </source>
</evidence>
<dbReference type="EMBL" id="CAFABE010000002">
    <property type="protein sequence ID" value="CAB4816429.1"/>
    <property type="molecule type" value="Genomic_DNA"/>
</dbReference>